<dbReference type="PANTHER" id="PTHR30153:SF2">
    <property type="entry name" value="REPLICATIVE DNA HELICASE"/>
    <property type="match status" value="1"/>
</dbReference>
<dbReference type="GO" id="GO:0006260">
    <property type="term" value="P:DNA replication"/>
    <property type="evidence" value="ECO:0007669"/>
    <property type="project" value="UniProtKB-KW"/>
</dbReference>
<dbReference type="InterPro" id="IPR007693">
    <property type="entry name" value="DNA_helicase_DnaB-like_N"/>
</dbReference>
<dbReference type="AlphaFoldDB" id="X1PWI0"/>
<dbReference type="GO" id="GO:0003677">
    <property type="term" value="F:DNA binding"/>
    <property type="evidence" value="ECO:0007669"/>
    <property type="project" value="UniProtKB-KW"/>
</dbReference>
<dbReference type="GO" id="GO:0005524">
    <property type="term" value="F:ATP binding"/>
    <property type="evidence" value="ECO:0007669"/>
    <property type="project" value="InterPro"/>
</dbReference>
<dbReference type="GO" id="GO:0003678">
    <property type="term" value="F:DNA helicase activity"/>
    <property type="evidence" value="ECO:0007669"/>
    <property type="project" value="InterPro"/>
</dbReference>
<accession>X1PWI0</accession>
<protein>
    <recommendedName>
        <fullName evidence="3">DNA helicase DnaB-like N-terminal domain-containing protein</fullName>
    </recommendedName>
</protein>
<evidence type="ECO:0000259" key="3">
    <source>
        <dbReference type="Pfam" id="PF00772"/>
    </source>
</evidence>
<dbReference type="InterPro" id="IPR036185">
    <property type="entry name" value="DNA_heli_DnaB-like_N_sf"/>
</dbReference>
<dbReference type="Gene3D" id="1.10.860.10">
    <property type="entry name" value="DNAb Helicase, Chain A"/>
    <property type="match status" value="1"/>
</dbReference>
<dbReference type="GO" id="GO:0005829">
    <property type="term" value="C:cytosol"/>
    <property type="evidence" value="ECO:0007669"/>
    <property type="project" value="TreeGrafter"/>
</dbReference>
<comment type="caution">
    <text evidence="4">The sequence shown here is derived from an EMBL/GenBank/DDBJ whole genome shotgun (WGS) entry which is preliminary data.</text>
</comment>
<dbReference type="Pfam" id="PF00772">
    <property type="entry name" value="DnaB"/>
    <property type="match status" value="1"/>
</dbReference>
<organism evidence="4">
    <name type="scientific">marine sediment metagenome</name>
    <dbReference type="NCBI Taxonomy" id="412755"/>
    <lineage>
        <taxon>unclassified sequences</taxon>
        <taxon>metagenomes</taxon>
        <taxon>ecological metagenomes</taxon>
    </lineage>
</organism>
<name>X1PWI0_9ZZZZ</name>
<sequence>MAEEKAIPYSIEAEEAVIGSILVDANSINDVVDILGPKDFFAEDTSSIYKVMVSLKERGVSIDQITVGIELGRFNKPGLIAYLSYIVSVVPTSLHIKYYADIVRRFSFYRQLLSASSQIATLAIQQNPDTKASLDRSESIIQELRQRTTRESRMLILGEPRLIQTNPPRYIWNVNGKDLRLTLPQITIWGKFKNVVIAELNFVPIKPKDWDNTINTLITHSLQIEAPADASEEQQLKISISRWFDRMREATVHSDLAVGRHILKEIG</sequence>
<dbReference type="EMBL" id="BARW01001514">
    <property type="protein sequence ID" value="GAI60627.1"/>
    <property type="molecule type" value="Genomic_DNA"/>
</dbReference>
<dbReference type="PANTHER" id="PTHR30153">
    <property type="entry name" value="REPLICATIVE DNA HELICASE DNAB"/>
    <property type="match status" value="1"/>
</dbReference>
<evidence type="ECO:0000256" key="1">
    <source>
        <dbReference type="ARBA" id="ARBA00022705"/>
    </source>
</evidence>
<gene>
    <name evidence="4" type="ORF">S12H4_04776</name>
</gene>
<reference evidence="4" key="1">
    <citation type="journal article" date="2014" name="Front. Microbiol.">
        <title>High frequency of phylogenetically diverse reductive dehalogenase-homologous genes in deep subseafloor sedimentary metagenomes.</title>
        <authorList>
            <person name="Kawai M."/>
            <person name="Futagami T."/>
            <person name="Toyoda A."/>
            <person name="Takaki Y."/>
            <person name="Nishi S."/>
            <person name="Hori S."/>
            <person name="Arai W."/>
            <person name="Tsubouchi T."/>
            <person name="Morono Y."/>
            <person name="Uchiyama I."/>
            <person name="Ito T."/>
            <person name="Fujiyama A."/>
            <person name="Inagaki F."/>
            <person name="Takami H."/>
        </authorList>
    </citation>
    <scope>NUCLEOTIDE SEQUENCE</scope>
    <source>
        <strain evidence="4">Expedition CK06-06</strain>
    </source>
</reference>
<dbReference type="InterPro" id="IPR016136">
    <property type="entry name" value="DNA_helicase_N/primase_C"/>
</dbReference>
<feature type="non-terminal residue" evidence="4">
    <location>
        <position position="267"/>
    </location>
</feature>
<evidence type="ECO:0000256" key="2">
    <source>
        <dbReference type="ARBA" id="ARBA00023125"/>
    </source>
</evidence>
<dbReference type="SUPFAM" id="SSF48024">
    <property type="entry name" value="N-terminal domain of DnaB helicase"/>
    <property type="match status" value="1"/>
</dbReference>
<evidence type="ECO:0000313" key="4">
    <source>
        <dbReference type="EMBL" id="GAI60627.1"/>
    </source>
</evidence>
<keyword evidence="1" id="KW-0235">DNA replication</keyword>
<keyword evidence="2" id="KW-0238">DNA-binding</keyword>
<feature type="domain" description="DNA helicase DnaB-like N-terminal" evidence="3">
    <location>
        <begin position="8"/>
        <end position="104"/>
    </location>
</feature>
<proteinExistence type="predicted"/>